<accession>A0A562IYK9</accession>
<dbReference type="AlphaFoldDB" id="A0A562IYK9"/>
<protein>
    <submittedName>
        <fullName evidence="3">Ribulose-5-phosphate 4-epimerase/fuculose-1-phosphate aldolase</fullName>
    </submittedName>
</protein>
<dbReference type="SUPFAM" id="SSF53639">
    <property type="entry name" value="AraD/HMP-PK domain-like"/>
    <property type="match status" value="1"/>
</dbReference>
<dbReference type="Proteomes" id="UP000319627">
    <property type="component" value="Unassembled WGS sequence"/>
</dbReference>
<dbReference type="SMART" id="SM01007">
    <property type="entry name" value="Aldolase_II"/>
    <property type="match status" value="1"/>
</dbReference>
<reference evidence="3 4" key="1">
    <citation type="submission" date="2019-07" db="EMBL/GenBank/DDBJ databases">
        <title>Genomic Encyclopedia of Type Strains, Phase I: the one thousand microbial genomes (KMG-I) project.</title>
        <authorList>
            <person name="Kyrpides N."/>
        </authorList>
    </citation>
    <scope>NUCLEOTIDE SEQUENCE [LARGE SCALE GENOMIC DNA]</scope>
    <source>
        <strain evidence="3 4">DSM 375</strain>
    </source>
</reference>
<feature type="domain" description="Class II aldolase/adducin N-terminal" evidence="2">
    <location>
        <begin position="29"/>
        <end position="210"/>
    </location>
</feature>
<name>A0A562IYK9_9GAMM</name>
<dbReference type="OrthoDB" id="8859181at2"/>
<evidence type="ECO:0000256" key="1">
    <source>
        <dbReference type="ARBA" id="ARBA00037961"/>
    </source>
</evidence>
<proteinExistence type="inferred from homology"/>
<dbReference type="PANTHER" id="PTHR10672:SF3">
    <property type="entry name" value="PROTEIN HU-LI TAI SHAO"/>
    <property type="match status" value="1"/>
</dbReference>
<dbReference type="Gene3D" id="3.40.225.10">
    <property type="entry name" value="Class II aldolase/adducin N-terminal domain"/>
    <property type="match status" value="1"/>
</dbReference>
<dbReference type="PANTHER" id="PTHR10672">
    <property type="entry name" value="ADDUCIN"/>
    <property type="match status" value="1"/>
</dbReference>
<evidence type="ECO:0000313" key="3">
    <source>
        <dbReference type="EMBL" id="TWH75930.1"/>
    </source>
</evidence>
<dbReference type="RefSeq" id="WP_144571158.1">
    <property type="nucleotide sequence ID" value="NZ_VLKG01000004.1"/>
</dbReference>
<evidence type="ECO:0000313" key="4">
    <source>
        <dbReference type="Proteomes" id="UP000319627"/>
    </source>
</evidence>
<dbReference type="GO" id="GO:0051015">
    <property type="term" value="F:actin filament binding"/>
    <property type="evidence" value="ECO:0007669"/>
    <property type="project" value="TreeGrafter"/>
</dbReference>
<dbReference type="Pfam" id="PF00596">
    <property type="entry name" value="Aldolase_II"/>
    <property type="match status" value="1"/>
</dbReference>
<comment type="similarity">
    <text evidence="1">Belongs to the aldolase class II family.</text>
</comment>
<dbReference type="EMBL" id="VLKG01000004">
    <property type="protein sequence ID" value="TWH75930.1"/>
    <property type="molecule type" value="Genomic_DNA"/>
</dbReference>
<keyword evidence="4" id="KW-1185">Reference proteome</keyword>
<dbReference type="NCBIfam" id="NF005451">
    <property type="entry name" value="PRK07044.1"/>
    <property type="match status" value="1"/>
</dbReference>
<comment type="caution">
    <text evidence="3">The sequence shown here is derived from an EMBL/GenBank/DDBJ whole genome shotgun (WGS) entry which is preliminary data.</text>
</comment>
<dbReference type="InterPro" id="IPR036409">
    <property type="entry name" value="Aldolase_II/adducin_N_sf"/>
</dbReference>
<sequence>MTALNRHINEQAASARPAHIPADEWEVRVKLAAAYRLAALFRWTDHIYTHFSVRVPGKEEHFLINPFGLLFDEVSASNLVKIDIDGTVIEDPLELGINQAGYVIHSALHRVRPDLRAILHTHTRDGAAVSAQKEGLLPLSQHALASYGRVAYHTYEGIVLDVEEQDRLIANVGDKSLLILRNHGLLAGGSTVEQAFRRLHVLEYACNIQIAAQSGGNTDLLFAPQDAIDKVRRQTERPEEAEQPITQRHWDALIRLLERQGDGYRR</sequence>
<dbReference type="GO" id="GO:0005856">
    <property type="term" value="C:cytoskeleton"/>
    <property type="evidence" value="ECO:0007669"/>
    <property type="project" value="TreeGrafter"/>
</dbReference>
<organism evidence="3 4">
    <name type="scientific">Azomonas agilis</name>
    <dbReference type="NCBI Taxonomy" id="116849"/>
    <lineage>
        <taxon>Bacteria</taxon>
        <taxon>Pseudomonadati</taxon>
        <taxon>Pseudomonadota</taxon>
        <taxon>Gammaproteobacteria</taxon>
        <taxon>Pseudomonadales</taxon>
        <taxon>Pseudomonadaceae</taxon>
        <taxon>Azomonas</taxon>
    </lineage>
</organism>
<gene>
    <name evidence="3" type="ORF">LX59_01440</name>
</gene>
<dbReference type="InterPro" id="IPR001303">
    <property type="entry name" value="Aldolase_II/adducin_N"/>
</dbReference>
<dbReference type="InterPro" id="IPR051017">
    <property type="entry name" value="Aldolase-II_Adducin_sf"/>
</dbReference>
<evidence type="ECO:0000259" key="2">
    <source>
        <dbReference type="SMART" id="SM01007"/>
    </source>
</evidence>
<dbReference type="GO" id="GO:0005996">
    <property type="term" value="P:monosaccharide metabolic process"/>
    <property type="evidence" value="ECO:0007669"/>
    <property type="project" value="UniProtKB-ARBA"/>
</dbReference>